<dbReference type="Proteomes" id="UP000790377">
    <property type="component" value="Unassembled WGS sequence"/>
</dbReference>
<evidence type="ECO:0000313" key="1">
    <source>
        <dbReference type="EMBL" id="KAH7906565.1"/>
    </source>
</evidence>
<evidence type="ECO:0000313" key="2">
    <source>
        <dbReference type="Proteomes" id="UP000790377"/>
    </source>
</evidence>
<proteinExistence type="predicted"/>
<organism evidence="1 2">
    <name type="scientific">Hygrophoropsis aurantiaca</name>
    <dbReference type="NCBI Taxonomy" id="72124"/>
    <lineage>
        <taxon>Eukaryota</taxon>
        <taxon>Fungi</taxon>
        <taxon>Dikarya</taxon>
        <taxon>Basidiomycota</taxon>
        <taxon>Agaricomycotina</taxon>
        <taxon>Agaricomycetes</taxon>
        <taxon>Agaricomycetidae</taxon>
        <taxon>Boletales</taxon>
        <taxon>Coniophorineae</taxon>
        <taxon>Hygrophoropsidaceae</taxon>
        <taxon>Hygrophoropsis</taxon>
    </lineage>
</organism>
<comment type="caution">
    <text evidence="1">The sequence shown here is derived from an EMBL/GenBank/DDBJ whole genome shotgun (WGS) entry which is preliminary data.</text>
</comment>
<name>A0ACB7ZZ87_9AGAM</name>
<protein>
    <submittedName>
        <fullName evidence="1">Nuclear pore protein 84/107</fullName>
    </submittedName>
</protein>
<keyword evidence="2" id="KW-1185">Reference proteome</keyword>
<reference evidence="1" key="1">
    <citation type="journal article" date="2021" name="New Phytol.">
        <title>Evolutionary innovations through gain and loss of genes in the ectomycorrhizal Boletales.</title>
        <authorList>
            <person name="Wu G."/>
            <person name="Miyauchi S."/>
            <person name="Morin E."/>
            <person name="Kuo A."/>
            <person name="Drula E."/>
            <person name="Varga T."/>
            <person name="Kohler A."/>
            <person name="Feng B."/>
            <person name="Cao Y."/>
            <person name="Lipzen A."/>
            <person name="Daum C."/>
            <person name="Hundley H."/>
            <person name="Pangilinan J."/>
            <person name="Johnson J."/>
            <person name="Barry K."/>
            <person name="LaButti K."/>
            <person name="Ng V."/>
            <person name="Ahrendt S."/>
            <person name="Min B."/>
            <person name="Choi I.G."/>
            <person name="Park H."/>
            <person name="Plett J.M."/>
            <person name="Magnuson J."/>
            <person name="Spatafora J.W."/>
            <person name="Nagy L.G."/>
            <person name="Henrissat B."/>
            <person name="Grigoriev I.V."/>
            <person name="Yang Z.L."/>
            <person name="Xu J."/>
            <person name="Martin F.M."/>
        </authorList>
    </citation>
    <scope>NUCLEOTIDE SEQUENCE</scope>
    <source>
        <strain evidence="1">ATCC 28755</strain>
    </source>
</reference>
<gene>
    <name evidence="1" type="ORF">BJ138DRAFT_1071534</name>
</gene>
<sequence>MSESLYSSCAEVLSVCQAQKDDLFVLLDPVAGFAPRLRQICRDQIAEAERGAAADISQTELEALQLEANTWGLLQAVMPARKTDPETHPHPRTLLVENPYTPTSTLAQAIMYSSSLLTELVVVREWLHETAPPPQHPEATTGYWKFTKHNVMQSLRTGTGTRSGLVKEMDPDAVNRGDGKSLVADDASVEKSLAQALYSFIRAGRLDEAVELCRKAHQPWRAASIRGSLLFQWRAIANDQREEEGMEDIDDAEGWQGNQRRKLWKATCARAALNSNLPSPERSLYAALAPCPQTFGILKSTCRTWEDHLWAQISIICEEKQSAEMIKLGGDFWEDGMQAVDGRTRFVPQEDEEIEESEWEKEATATLETLGGIQVDDGPPSDHAFHVSQLAIILDRTQTLLEGFAAGLTNGTYDSTSSEYPTMTRFFAHLCLFFQMIDISVPPLATQVILEAYLQVLELAGQRDLIAMYAGALGDNAVERYAMFLTSLELSADIDERRLALTRARDHGLDIHRVAIVTAERTIEKAFDIIPPLRGPLPSIIALQPPPSDVEKLLLRSIEWTTFMDDIYDTALEQATVILRYFLGSGRVNLARSLLEMLPTELTSIDEPEERAIEYLHYRQFFNIWEILDRVVECQSSEASIMNKDTRVAWLNDYSNLIDRAHESITKLLTSDWMLPDSDSVGSEITSIRCMVTSNGSEGGRRQRELSRIRQIYIPELIIRLHVMLFTSRDHIPENLKRALLLANIVADSRYKLYDDFLNQDGRKLGEYLGAVRYAVLASLEGGGSDPFKVIST</sequence>
<accession>A0ACB7ZZ87</accession>
<dbReference type="EMBL" id="MU268001">
    <property type="protein sequence ID" value="KAH7906565.1"/>
    <property type="molecule type" value="Genomic_DNA"/>
</dbReference>